<comment type="caution">
    <text evidence="2">The sequence shown here is derived from an EMBL/GenBank/DDBJ whole genome shotgun (WGS) entry which is preliminary data.</text>
</comment>
<gene>
    <name evidence="2" type="ORF">ODALV1_LOCUS30757</name>
</gene>
<accession>A0ABP1S8F7</accession>
<evidence type="ECO:0008006" key="4">
    <source>
        <dbReference type="Google" id="ProtNLM"/>
    </source>
</evidence>
<sequence length="70" mass="7430">MGRNRLFYAAVGGILFISLGIANGQDCAQAPWGKGEPKCPNSGQELIYWFTDSDGDSSGWCCVPDSAGGW</sequence>
<proteinExistence type="predicted"/>
<dbReference type="EMBL" id="CAXLJM020000164">
    <property type="protein sequence ID" value="CAL8146259.1"/>
    <property type="molecule type" value="Genomic_DNA"/>
</dbReference>
<feature type="chain" id="PRO_5045391730" description="Secreted protein" evidence="1">
    <location>
        <begin position="25"/>
        <end position="70"/>
    </location>
</feature>
<evidence type="ECO:0000313" key="2">
    <source>
        <dbReference type="EMBL" id="CAL8146259.1"/>
    </source>
</evidence>
<feature type="signal peptide" evidence="1">
    <location>
        <begin position="1"/>
        <end position="24"/>
    </location>
</feature>
<protein>
    <recommendedName>
        <fullName evidence="4">Secreted protein</fullName>
    </recommendedName>
</protein>
<keyword evidence="3" id="KW-1185">Reference proteome</keyword>
<evidence type="ECO:0000256" key="1">
    <source>
        <dbReference type="SAM" id="SignalP"/>
    </source>
</evidence>
<keyword evidence="1" id="KW-0732">Signal</keyword>
<organism evidence="2 3">
    <name type="scientific">Orchesella dallaii</name>
    <dbReference type="NCBI Taxonomy" id="48710"/>
    <lineage>
        <taxon>Eukaryota</taxon>
        <taxon>Metazoa</taxon>
        <taxon>Ecdysozoa</taxon>
        <taxon>Arthropoda</taxon>
        <taxon>Hexapoda</taxon>
        <taxon>Collembola</taxon>
        <taxon>Entomobryomorpha</taxon>
        <taxon>Entomobryoidea</taxon>
        <taxon>Orchesellidae</taxon>
        <taxon>Orchesellinae</taxon>
        <taxon>Orchesella</taxon>
    </lineage>
</organism>
<evidence type="ECO:0000313" key="3">
    <source>
        <dbReference type="Proteomes" id="UP001642540"/>
    </source>
</evidence>
<name>A0ABP1S8F7_9HEXA</name>
<reference evidence="2 3" key="1">
    <citation type="submission" date="2024-08" db="EMBL/GenBank/DDBJ databases">
        <authorList>
            <person name="Cucini C."/>
            <person name="Frati F."/>
        </authorList>
    </citation>
    <scope>NUCLEOTIDE SEQUENCE [LARGE SCALE GENOMIC DNA]</scope>
</reference>
<dbReference type="Proteomes" id="UP001642540">
    <property type="component" value="Unassembled WGS sequence"/>
</dbReference>